<accession>A0A8S1KHK4</accession>
<dbReference type="AlphaFoldDB" id="A0A8S1KHK4"/>
<comment type="caution">
    <text evidence="1">The sequence shown here is derived from an EMBL/GenBank/DDBJ whole genome shotgun (WGS) entry which is preliminary data.</text>
</comment>
<evidence type="ECO:0000313" key="2">
    <source>
        <dbReference type="Proteomes" id="UP000692954"/>
    </source>
</evidence>
<dbReference type="PANTHER" id="PTHR45619">
    <property type="entry name" value="SERINE/THREONINE-PROTEIN PHOSPHATASE PP2A-RELATED"/>
    <property type="match status" value="1"/>
</dbReference>
<dbReference type="InterPro" id="IPR047129">
    <property type="entry name" value="PPA2-like"/>
</dbReference>
<organism evidence="1 2">
    <name type="scientific">Paramecium sonneborni</name>
    <dbReference type="NCBI Taxonomy" id="65129"/>
    <lineage>
        <taxon>Eukaryota</taxon>
        <taxon>Sar</taxon>
        <taxon>Alveolata</taxon>
        <taxon>Ciliophora</taxon>
        <taxon>Intramacronucleata</taxon>
        <taxon>Oligohymenophorea</taxon>
        <taxon>Peniculida</taxon>
        <taxon>Parameciidae</taxon>
        <taxon>Paramecium</taxon>
    </lineage>
</organism>
<protein>
    <submittedName>
        <fullName evidence="1">Uncharacterized protein</fullName>
    </submittedName>
</protein>
<evidence type="ECO:0000313" key="1">
    <source>
        <dbReference type="EMBL" id="CAD8052322.1"/>
    </source>
</evidence>
<dbReference type="EMBL" id="CAJJDN010000006">
    <property type="protein sequence ID" value="CAD8052322.1"/>
    <property type="molecule type" value="Genomic_DNA"/>
</dbReference>
<dbReference type="OrthoDB" id="1930084at2759"/>
<dbReference type="Proteomes" id="UP000692954">
    <property type="component" value="Unassembled WGS sequence"/>
</dbReference>
<keyword evidence="2" id="KW-1185">Reference proteome</keyword>
<gene>
    <name evidence="1" type="ORF">PSON_ATCC_30995.1.T0060396</name>
</gene>
<reference evidence="1" key="1">
    <citation type="submission" date="2021-01" db="EMBL/GenBank/DDBJ databases">
        <authorList>
            <consortium name="Genoscope - CEA"/>
            <person name="William W."/>
        </authorList>
    </citation>
    <scope>NUCLEOTIDE SEQUENCE</scope>
</reference>
<name>A0A8S1KHK4_9CILI</name>
<sequence>MYVEIFMASTIEQDSGQFYDLQALKKEGGEIQSKKYIFIGDFVVRGYNSVETMEYLLCGQLHISQISWQS</sequence>
<proteinExistence type="predicted"/>
<dbReference type="GO" id="GO:0004722">
    <property type="term" value="F:protein serine/threonine phosphatase activity"/>
    <property type="evidence" value="ECO:0007669"/>
    <property type="project" value="InterPro"/>
</dbReference>